<evidence type="ECO:0000256" key="1">
    <source>
        <dbReference type="SAM" id="MobiDB-lite"/>
    </source>
</evidence>
<feature type="region of interest" description="Disordered" evidence="1">
    <location>
        <begin position="847"/>
        <end position="875"/>
    </location>
</feature>
<comment type="caution">
    <text evidence="2">The sequence shown here is derived from an EMBL/GenBank/DDBJ whole genome shotgun (WGS) entry which is preliminary data.</text>
</comment>
<accession>A0A1D3CZC7</accession>
<feature type="compositionally biased region" description="Polar residues" evidence="1">
    <location>
        <begin position="1498"/>
        <end position="1512"/>
    </location>
</feature>
<dbReference type="VEuPathDB" id="ToxoDB:cyc_07522"/>
<sequence length="1752" mass="184594">MGKVAEPAGAPTEEAAEFLGFPEPAPVEDVRRGASSTIPLFAGEAFWGHHPSEQASLSQGPLEPYSATTLYGPPTVGAPSFSALGDLQPASSFLGLSSPPYSQEGPHSQSFLLPSPPSSQVCAPPLEGPPGTAFEASFEASDPAFGAFPRAPTPAEVSKGIFLCERVVLEYSGNSQLPAEVRLALKHPHGYQVKGGGKGPLGGPQGAPHEDAYGESRGRGPARQIAGSSAASRSRREQLSTPRLGEQGVHEGRGGASGGVCDCSDCERCRAFQEARRLLTCMPSNAKERPPGEGPPGAPEVGSDCVCALLESGRAGPSPEGPPGAGEIGGFLVCESRSLKQRAAVEAAAAIKRALTYFLLEAPPPATATAVRMLIPRALGQKDPTSSAASHTKSGPLAAVKLLPQQQNLPQPQHQQEGTFPRTTASPSRSSRGAGGSIERGSDGPRALLLGLLDAVVQLHDVSCDERQAAVSANHFSGILANNRVVLTRVSSDFRAFLMKHEEEVLKAEFPKGFFAARRQQQEARRKRALSAGGPPLEAPGGAASSGTGEEGRALNELLRMGPTFSLHCFVFEGEDTARPQQHTLQRRPRHSSSLEGGLWGLLCRQDARNAAPDFQSLLQRVSSASRDPVIGGASSLISPPTKALIWKSADVVVLAVSAFQVYMVVSNFRVRGARVMDCRVSFSDTAIALEGGLSKSTKRLRIRGLMLPQSQRELLNATKALAESGSLSDCSLFWDYCRQPHRGAPFYEQGLALCFPGEKGSKGPVESLGDPAFFYCCQPDVVEQMPPPVSYEGPCTFAFGAVLSRAFPRRGAPHPWLGRNDGAMLLPLQLRRRCVTERRALQALAAANRRRADPSGAPSEAPGGPSGGGVGEGRRHAASMRLCIPLTAHRFAAGRREHSLLLQQAPVECMVAPVFFRFVAKHGAPPPFDADLAPPLRPAWLRSLAALKTRKREGAFPIKGAPSAAAAGGLLEGPCKGPQAVETLICLIAGEAEEAAVFGSQGVAVSLGSVIRIALEEAALTRRPSACLSASGAVAAAAASPAAAIEVYAVVLEDPEESAAAASHMKALLEMQRRPRQGTLTVHFVTAAWAYKCLHEVPIKSAFDALLAWAKGVFSLGSQHPPASAALDKFSPLPPRRSQLSSLVEGLPPCCWAGEPPAPVDSLVPLEAPVLPEKLRLLPKHDKLLKEPWGLPLFGWFLLATHEALAALAVPRDELETVWGVSIHVLPSLSPHAVLKGLLALLASFGLDPARAPLEMQQMAVFAVVLAPDSLTPENLADEALGSSPALLPRLSPGAPLTSRKPPTPGEGPGGPPATQNLSVKPALLSSRLHHSPSESPLRESRRSAAGDSSTASPFRRMQPRPSHPLRAPEGKSLESAASTRFPFGDKEAPRTPLRTAALRGPQLSSGPFSPRKNSCSPLKASSSPLRAASSPSRGGPSSPLRSSTRGGPSSACRANLALHHRCPWSQSWGPRSNPPRFCMKSGTYRAEGSHVAFPVSNGSSREVSSTPQKRQPTRDVEQGTPKKPRHAANAPPTPRRRPSTTPVFAFNGNSVARKGSPGRVSPPIPQNPSETSAAQTRANAAAATVAAVPSAEGLGNLVHPSEEGSFSQNSQPRGKFHTVQKSRTNKDARTAAKGGKQEGLKDSKTDSSNVIEKGLEKRITLNATSFVPLAGRTRRACASSTRSRSSRGPPDAMRPLKKLSELVKNEDGGSGLDECCKPASRLPRALGPFALSTVPWLTLPQNTGVQAGLE</sequence>
<protein>
    <submittedName>
        <fullName evidence="2">Uncharacterized protein</fullName>
    </submittedName>
</protein>
<evidence type="ECO:0000313" key="2">
    <source>
        <dbReference type="EMBL" id="OEH76557.1"/>
    </source>
</evidence>
<feature type="compositionally biased region" description="Gly residues" evidence="1">
    <location>
        <begin position="193"/>
        <end position="205"/>
    </location>
</feature>
<feature type="compositionally biased region" description="Basic and acidic residues" evidence="1">
    <location>
        <begin position="1626"/>
        <end position="1647"/>
    </location>
</feature>
<feature type="region of interest" description="Disordered" evidence="1">
    <location>
        <begin position="409"/>
        <end position="442"/>
    </location>
</feature>
<feature type="region of interest" description="Disordered" evidence="1">
    <location>
        <begin position="1494"/>
        <end position="1583"/>
    </location>
</feature>
<keyword evidence="3" id="KW-1185">Reference proteome</keyword>
<reference evidence="2 3" key="1">
    <citation type="journal article" date="2016" name="BMC Genomics">
        <title>Comparative genomics reveals Cyclospora cayetanensis possesses coccidia-like metabolism and invasion components but unique surface antigens.</title>
        <authorList>
            <person name="Liu S."/>
            <person name="Wang L."/>
            <person name="Zheng H."/>
            <person name="Xu Z."/>
            <person name="Roellig D.M."/>
            <person name="Li N."/>
            <person name="Frace M.A."/>
            <person name="Tang K."/>
            <person name="Arrowood M.J."/>
            <person name="Moss D.M."/>
            <person name="Zhang L."/>
            <person name="Feng Y."/>
            <person name="Xiao L."/>
        </authorList>
    </citation>
    <scope>NUCLEOTIDE SEQUENCE [LARGE SCALE GENOMIC DNA]</scope>
    <source>
        <strain evidence="2 3">CHN_HEN01</strain>
    </source>
</reference>
<feature type="compositionally biased region" description="Low complexity" evidence="1">
    <location>
        <begin position="530"/>
        <end position="548"/>
    </location>
</feature>
<proteinExistence type="predicted"/>
<feature type="compositionally biased region" description="Basic and acidic residues" evidence="1">
    <location>
        <begin position="208"/>
        <end position="218"/>
    </location>
</feature>
<dbReference type="EMBL" id="JROU02001416">
    <property type="protein sequence ID" value="OEH76557.1"/>
    <property type="molecule type" value="Genomic_DNA"/>
</dbReference>
<organism evidence="2 3">
    <name type="scientific">Cyclospora cayetanensis</name>
    <dbReference type="NCBI Taxonomy" id="88456"/>
    <lineage>
        <taxon>Eukaryota</taxon>
        <taxon>Sar</taxon>
        <taxon>Alveolata</taxon>
        <taxon>Apicomplexa</taxon>
        <taxon>Conoidasida</taxon>
        <taxon>Coccidia</taxon>
        <taxon>Eucoccidiorida</taxon>
        <taxon>Eimeriorina</taxon>
        <taxon>Eimeriidae</taxon>
        <taxon>Cyclospora</taxon>
    </lineage>
</organism>
<feature type="compositionally biased region" description="Low complexity" evidence="1">
    <location>
        <begin position="1418"/>
        <end position="1452"/>
    </location>
</feature>
<feature type="compositionally biased region" description="Low complexity" evidence="1">
    <location>
        <begin position="409"/>
        <end position="432"/>
    </location>
</feature>
<feature type="region of interest" description="Disordered" evidence="1">
    <location>
        <begin position="1283"/>
        <end position="1453"/>
    </location>
</feature>
<feature type="region of interest" description="Disordered" evidence="1">
    <location>
        <begin position="525"/>
        <end position="550"/>
    </location>
</feature>
<feature type="region of interest" description="Disordered" evidence="1">
    <location>
        <begin position="192"/>
        <end position="257"/>
    </location>
</feature>
<feature type="region of interest" description="Disordered" evidence="1">
    <location>
        <begin position="1596"/>
        <end position="1648"/>
    </location>
</feature>
<feature type="compositionally biased region" description="Low complexity" evidence="1">
    <location>
        <begin position="222"/>
        <end position="232"/>
    </location>
</feature>
<dbReference type="InParanoid" id="A0A1D3CZC7"/>
<feature type="compositionally biased region" description="Pro residues" evidence="1">
    <location>
        <begin position="1303"/>
        <end position="1313"/>
    </location>
</feature>
<name>A0A1D3CZC7_9EIME</name>
<feature type="compositionally biased region" description="Low complexity" evidence="1">
    <location>
        <begin position="855"/>
        <end position="864"/>
    </location>
</feature>
<feature type="compositionally biased region" description="Low complexity" evidence="1">
    <location>
        <begin position="1678"/>
        <end position="1689"/>
    </location>
</feature>
<feature type="region of interest" description="Disordered" evidence="1">
    <location>
        <begin position="1675"/>
        <end position="1696"/>
    </location>
</feature>
<feature type="compositionally biased region" description="Polar residues" evidence="1">
    <location>
        <begin position="1404"/>
        <end position="1417"/>
    </location>
</feature>
<evidence type="ECO:0000313" key="3">
    <source>
        <dbReference type="Proteomes" id="UP000095192"/>
    </source>
</evidence>
<feature type="region of interest" description="Disordered" evidence="1">
    <location>
        <begin position="100"/>
        <end position="119"/>
    </location>
</feature>
<gene>
    <name evidence="2" type="ORF">cyc_07522</name>
</gene>
<dbReference type="Proteomes" id="UP000095192">
    <property type="component" value="Unassembled WGS sequence"/>
</dbReference>
<feature type="compositionally biased region" description="Low complexity" evidence="1">
    <location>
        <begin position="1574"/>
        <end position="1583"/>
    </location>
</feature>
<dbReference type="VEuPathDB" id="ToxoDB:LOC34623473"/>